<dbReference type="AlphaFoldDB" id="A0A844M2V3"/>
<dbReference type="Gene3D" id="2.40.180.10">
    <property type="entry name" value="Catalase core domain"/>
    <property type="match status" value="1"/>
</dbReference>
<protein>
    <submittedName>
        <fullName evidence="1">Catalase</fullName>
    </submittedName>
</protein>
<proteinExistence type="predicted"/>
<dbReference type="PANTHER" id="PTHR36195:SF4">
    <property type="entry name" value="DOMAIN PROTEIN, PUTATIVE (AFU_ORTHOLOGUE AFUA_5G01990)-RELATED"/>
    <property type="match status" value="1"/>
</dbReference>
<accession>A0A844M2V3</accession>
<dbReference type="Proteomes" id="UP000442109">
    <property type="component" value="Unassembled WGS sequence"/>
</dbReference>
<dbReference type="CDD" id="cd08152">
    <property type="entry name" value="y4iL_like"/>
    <property type="match status" value="1"/>
</dbReference>
<organism evidence="1 2">
    <name type="scientific">Psychrobacter sanguinis</name>
    <dbReference type="NCBI Taxonomy" id="861445"/>
    <lineage>
        <taxon>Bacteria</taxon>
        <taxon>Pseudomonadati</taxon>
        <taxon>Pseudomonadota</taxon>
        <taxon>Gammaproteobacteria</taxon>
        <taxon>Moraxellales</taxon>
        <taxon>Moraxellaceae</taxon>
        <taxon>Psychrobacter</taxon>
    </lineage>
</organism>
<dbReference type="InterPro" id="IPR020835">
    <property type="entry name" value="Catalase_sf"/>
</dbReference>
<evidence type="ECO:0000313" key="1">
    <source>
        <dbReference type="EMBL" id="MUG33143.1"/>
    </source>
</evidence>
<evidence type="ECO:0000313" key="2">
    <source>
        <dbReference type="Proteomes" id="UP000442109"/>
    </source>
</evidence>
<sequence>MLKKLFKPKFAKFDKKYTTLSAHDESIMQMVVADITDYVKKSKKINHLDHHTRAVHAKGYCALKAKFEVLDNLPEAYAQGLYAKAGTHDAVIRFSNAQGNIAPDRRLGMGIGLAFKIFDVPGKKLTPDDPDCTTFDYALVNSPIFFTNSVEDYAYLSKLVFGVNEYLGNNNLGLLKFGFHWLTKYGKELPDLQGLQTLNAFRKIATVKPKNPWLYDYFSQGVVRHGDYMGKIRITPTKSAKQKIKQPKIHLFTKDEAIRPVLLDEIRTHDYEYDVQVQLCRNVKKQPIEKITQEWDESKAPFVTIGKLTIPKQEVTDDGNFAAMEHLSFSVFRALEENRPIGRIQQSRLQAYRTSSKVRHEQNAVQRREPASLAQVFDTSAFV</sequence>
<keyword evidence="2" id="KW-1185">Reference proteome</keyword>
<dbReference type="SUPFAM" id="SSF56634">
    <property type="entry name" value="Heme-dependent catalase-like"/>
    <property type="match status" value="1"/>
</dbReference>
<dbReference type="OrthoDB" id="336698at2"/>
<reference evidence="1 2" key="1">
    <citation type="journal article" date="2019" name="PLoS ONE">
        <title>Pup mortality in New Zealand sea lions (Phocarctos hookeri) at Enderby Island, Auckland Islands, 2013-18.</title>
        <authorList>
            <person name="Michael S.A."/>
            <person name="Hayman D.T.S."/>
            <person name="Gray R."/>
            <person name="Zhang J."/>
            <person name="Rogers L."/>
            <person name="Roe W.D."/>
        </authorList>
    </citation>
    <scope>NUCLEOTIDE SEQUENCE [LARGE SCALE GENOMIC DNA]</scope>
    <source>
        <strain evidence="1 2">SM868</strain>
    </source>
</reference>
<dbReference type="EMBL" id="WFKQ01000010">
    <property type="protein sequence ID" value="MUG33143.1"/>
    <property type="molecule type" value="Genomic_DNA"/>
</dbReference>
<comment type="caution">
    <text evidence="1">The sequence shown here is derived from an EMBL/GenBank/DDBJ whole genome shotgun (WGS) entry which is preliminary data.</text>
</comment>
<gene>
    <name evidence="1" type="ORF">GB996_10085</name>
</gene>
<dbReference type="PANTHER" id="PTHR36195">
    <property type="entry name" value="DOMAIN PROTEIN, PUTATIVE (AFU_ORTHOLOGUE AFUA_5G01990)-RELATED-RELATED"/>
    <property type="match status" value="1"/>
</dbReference>
<name>A0A844M2V3_9GAMM</name>
<dbReference type="GO" id="GO:0020037">
    <property type="term" value="F:heme binding"/>
    <property type="evidence" value="ECO:0007669"/>
    <property type="project" value="InterPro"/>
</dbReference>
<dbReference type="RefSeq" id="WP_155587582.1">
    <property type="nucleotide sequence ID" value="NZ_WFKQ01000010.1"/>
</dbReference>